<dbReference type="OrthoDB" id="32865at2"/>
<dbReference type="PANTHER" id="PTHR33558:SF1">
    <property type="entry name" value="GLUTAREDOXIN-LIKE PROTEIN C5ORF63 HOMOLOG"/>
    <property type="match status" value="1"/>
</dbReference>
<dbReference type="EMBL" id="QVTE01000047">
    <property type="protein sequence ID" value="RFU66997.1"/>
    <property type="molecule type" value="Genomic_DNA"/>
</dbReference>
<sequence>MDELILYTREKCPLCDKAKELLDGEFSFREVDIHSDDALIEKYGLMIPVLEYRGEAIQYGNLDLKDLRNRLMDV</sequence>
<evidence type="ECO:0000313" key="1">
    <source>
        <dbReference type="EMBL" id="RFU66997.1"/>
    </source>
</evidence>
<name>A0A372LK86_9BACI</name>
<protein>
    <submittedName>
        <fullName evidence="1">Glutaredoxin family protein</fullName>
    </submittedName>
</protein>
<dbReference type="Gene3D" id="3.40.30.10">
    <property type="entry name" value="Glutaredoxin"/>
    <property type="match status" value="1"/>
</dbReference>
<gene>
    <name evidence="1" type="ORF">D0469_16265</name>
</gene>
<organism evidence="1 2">
    <name type="scientific">Peribacillus saganii</name>
    <dbReference type="NCBI Taxonomy" id="2303992"/>
    <lineage>
        <taxon>Bacteria</taxon>
        <taxon>Bacillati</taxon>
        <taxon>Bacillota</taxon>
        <taxon>Bacilli</taxon>
        <taxon>Bacillales</taxon>
        <taxon>Bacillaceae</taxon>
        <taxon>Peribacillus</taxon>
    </lineage>
</organism>
<dbReference type="PANTHER" id="PTHR33558">
    <property type="entry name" value="GLUTAREDOXIN-LIKE PROTEIN C5ORF63 HOMOLOG"/>
    <property type="match status" value="1"/>
</dbReference>
<dbReference type="Pfam" id="PF05768">
    <property type="entry name" value="Glrx-like"/>
    <property type="match status" value="1"/>
</dbReference>
<accession>A0A372LK86</accession>
<dbReference type="SUPFAM" id="SSF52833">
    <property type="entry name" value="Thioredoxin-like"/>
    <property type="match status" value="1"/>
</dbReference>
<keyword evidence="2" id="KW-1185">Reference proteome</keyword>
<reference evidence="1 2" key="1">
    <citation type="submission" date="2018-08" db="EMBL/GenBank/DDBJ databases">
        <title>Bacillus chawlae sp. nov., Bacillus glennii sp. nov., and Bacillus saganii sp. nov. Isolated from the Vehicle Assembly Building at Kennedy Space Center where the Viking Spacecraft were Assembled.</title>
        <authorList>
            <person name="Seuylemezian A."/>
            <person name="Vaishampayan P."/>
        </authorList>
    </citation>
    <scope>NUCLEOTIDE SEQUENCE [LARGE SCALE GENOMIC DNA]</scope>
    <source>
        <strain evidence="1 2">V47-23a</strain>
    </source>
</reference>
<dbReference type="RefSeq" id="WP_117327778.1">
    <property type="nucleotide sequence ID" value="NZ_QVTE01000047.1"/>
</dbReference>
<evidence type="ECO:0000313" key="2">
    <source>
        <dbReference type="Proteomes" id="UP000264541"/>
    </source>
</evidence>
<dbReference type="AlphaFoldDB" id="A0A372LK86"/>
<dbReference type="InterPro" id="IPR036249">
    <property type="entry name" value="Thioredoxin-like_sf"/>
</dbReference>
<dbReference type="InterPro" id="IPR052565">
    <property type="entry name" value="Glutaredoxin-like_YDR286C"/>
</dbReference>
<dbReference type="Proteomes" id="UP000264541">
    <property type="component" value="Unassembled WGS sequence"/>
</dbReference>
<dbReference type="InterPro" id="IPR008554">
    <property type="entry name" value="Glutaredoxin-like"/>
</dbReference>
<proteinExistence type="predicted"/>
<comment type="caution">
    <text evidence="1">The sequence shown here is derived from an EMBL/GenBank/DDBJ whole genome shotgun (WGS) entry which is preliminary data.</text>
</comment>